<dbReference type="STRING" id="1817893.AUJ66_07470"/>
<comment type="caution">
    <text evidence="4">The sequence shown here is derived from an EMBL/GenBank/DDBJ whole genome shotgun (WGS) entry which is preliminary data.</text>
</comment>
<organism evidence="4 5">
    <name type="scientific">Candidatus Desantisbacteria bacterium CG1_02_38_46</name>
    <dbReference type="NCBI Taxonomy" id="1817893"/>
    <lineage>
        <taxon>Bacteria</taxon>
        <taxon>Candidatus Desantisiibacteriota</taxon>
    </lineage>
</organism>
<dbReference type="Pfam" id="PF24481">
    <property type="entry name" value="CT398_CC"/>
    <property type="match status" value="1"/>
</dbReference>
<dbReference type="InterPro" id="IPR052376">
    <property type="entry name" value="Oxidative_Scav/Glycosyltrans"/>
</dbReference>
<dbReference type="InterPro" id="IPR056003">
    <property type="entry name" value="CT398_CC_hairpin"/>
</dbReference>
<evidence type="ECO:0000259" key="3">
    <source>
        <dbReference type="Pfam" id="PF24481"/>
    </source>
</evidence>
<dbReference type="PANTHER" id="PTHR39082:SF1">
    <property type="entry name" value="SCAVENGER RECEPTOR CLASS A MEMBER 3"/>
    <property type="match status" value="1"/>
</dbReference>
<evidence type="ECO:0000259" key="2">
    <source>
        <dbReference type="Pfam" id="PF02591"/>
    </source>
</evidence>
<accession>A0A1J4SBF3</accession>
<dbReference type="PANTHER" id="PTHR39082">
    <property type="entry name" value="PHOSPHOLIPASE C-BETA-2-RELATED"/>
    <property type="match status" value="1"/>
</dbReference>
<protein>
    <submittedName>
        <fullName evidence="4">Uncharacterized protein</fullName>
    </submittedName>
</protein>
<dbReference type="AlphaFoldDB" id="A0A1J4SBF3"/>
<name>A0A1J4SBF3_9BACT</name>
<feature type="domain" description="C4-type zinc ribbon" evidence="2">
    <location>
        <begin position="232"/>
        <end position="264"/>
    </location>
</feature>
<feature type="coiled-coil region" evidence="1">
    <location>
        <begin position="45"/>
        <end position="190"/>
    </location>
</feature>
<dbReference type="Gene3D" id="1.10.287.1490">
    <property type="match status" value="1"/>
</dbReference>
<evidence type="ECO:0000313" key="4">
    <source>
        <dbReference type="EMBL" id="OIN96066.1"/>
    </source>
</evidence>
<gene>
    <name evidence="4" type="ORF">AUJ66_07470</name>
</gene>
<reference evidence="4 5" key="1">
    <citation type="journal article" date="2016" name="Environ. Microbiol.">
        <title>Genomic resolution of a cold subsurface aquifer community provides metabolic insights for novel microbes adapted to high CO concentrations.</title>
        <authorList>
            <person name="Probst A.J."/>
            <person name="Castelle C.J."/>
            <person name="Singh A."/>
            <person name="Brown C.T."/>
            <person name="Anantharaman K."/>
            <person name="Sharon I."/>
            <person name="Hug L.A."/>
            <person name="Burstein D."/>
            <person name="Emerson J.B."/>
            <person name="Thomas B.C."/>
            <person name="Banfield J.F."/>
        </authorList>
    </citation>
    <scope>NUCLEOTIDE SEQUENCE [LARGE SCALE GENOMIC DNA]</scope>
    <source>
        <strain evidence="4">CG1_02_38_46</strain>
    </source>
</reference>
<evidence type="ECO:0000256" key="1">
    <source>
        <dbReference type="SAM" id="Coils"/>
    </source>
</evidence>
<sequence>MTVPIENRDAIGGVNPIWGAKATNRIPPTIGLFKMNEQLQLLINLQKIDSQIRSEEKLIKEITEKINRFEEEIKFKEGELKEEKDELTARERELRSKERSLEDANLHLQRCRDRVYMVKSNKELAAIDEEIEKVKKEKSLLEDENLVLMEAIEELSPRIKAKEKSLEEEKKKLSEEKGNCEGVLKQANEKLSLFLKHREEAIGKIDRVLLSEYQKLYKNRGGFAVVAMENDVCQSCNMTISAQLRNKIKKNEEIIRCENCARILYHPGEK</sequence>
<evidence type="ECO:0000313" key="5">
    <source>
        <dbReference type="Proteomes" id="UP000182278"/>
    </source>
</evidence>
<dbReference type="Proteomes" id="UP000182278">
    <property type="component" value="Unassembled WGS sequence"/>
</dbReference>
<dbReference type="InterPro" id="IPR003743">
    <property type="entry name" value="Zf-RING_7"/>
</dbReference>
<feature type="domain" description="CT398-like coiled coil hairpin" evidence="3">
    <location>
        <begin position="46"/>
        <end position="220"/>
    </location>
</feature>
<keyword evidence="1" id="KW-0175">Coiled coil</keyword>
<proteinExistence type="predicted"/>
<dbReference type="EMBL" id="MNUO01000114">
    <property type="protein sequence ID" value="OIN96066.1"/>
    <property type="molecule type" value="Genomic_DNA"/>
</dbReference>
<dbReference type="Pfam" id="PF02591">
    <property type="entry name" value="Zn_ribbon_9"/>
    <property type="match status" value="1"/>
</dbReference>